<keyword evidence="4" id="KW-1185">Reference proteome</keyword>
<protein>
    <recommendedName>
        <fullName evidence="2">DUF3074 domain-containing protein</fullName>
    </recommendedName>
</protein>
<accession>A0AAQ3M4Z4</accession>
<gene>
    <name evidence="3" type="ORF">R9X50_00419500</name>
</gene>
<dbReference type="PANTHER" id="PTHR40370">
    <property type="entry name" value="EXPRESSED PROTEIN"/>
    <property type="match status" value="1"/>
</dbReference>
<dbReference type="AlphaFoldDB" id="A0AAQ3M4Z4"/>
<dbReference type="Pfam" id="PF11274">
    <property type="entry name" value="DUF3074"/>
    <property type="match status" value="1"/>
</dbReference>
<organism evidence="3 4">
    <name type="scientific">Acrodontium crateriforme</name>
    <dbReference type="NCBI Taxonomy" id="150365"/>
    <lineage>
        <taxon>Eukaryota</taxon>
        <taxon>Fungi</taxon>
        <taxon>Dikarya</taxon>
        <taxon>Ascomycota</taxon>
        <taxon>Pezizomycotina</taxon>
        <taxon>Dothideomycetes</taxon>
        <taxon>Dothideomycetidae</taxon>
        <taxon>Mycosphaerellales</taxon>
        <taxon>Teratosphaeriaceae</taxon>
        <taxon>Acrodontium</taxon>
    </lineage>
</organism>
<evidence type="ECO:0000256" key="1">
    <source>
        <dbReference type="SAM" id="MobiDB-lite"/>
    </source>
</evidence>
<feature type="compositionally biased region" description="Basic and acidic residues" evidence="1">
    <location>
        <begin position="544"/>
        <end position="561"/>
    </location>
</feature>
<dbReference type="InterPro" id="IPR024500">
    <property type="entry name" value="DUF3074"/>
</dbReference>
<feature type="compositionally biased region" description="Polar residues" evidence="1">
    <location>
        <begin position="270"/>
        <end position="281"/>
    </location>
</feature>
<dbReference type="EMBL" id="CP138585">
    <property type="protein sequence ID" value="WPH01353.1"/>
    <property type="molecule type" value="Genomic_DNA"/>
</dbReference>
<evidence type="ECO:0000313" key="3">
    <source>
        <dbReference type="EMBL" id="WPH01353.1"/>
    </source>
</evidence>
<feature type="compositionally biased region" description="Polar residues" evidence="1">
    <location>
        <begin position="446"/>
        <end position="456"/>
    </location>
</feature>
<evidence type="ECO:0000313" key="4">
    <source>
        <dbReference type="Proteomes" id="UP001303373"/>
    </source>
</evidence>
<feature type="region of interest" description="Disordered" evidence="1">
    <location>
        <begin position="495"/>
        <end position="561"/>
    </location>
</feature>
<dbReference type="SUPFAM" id="SSF55961">
    <property type="entry name" value="Bet v1-like"/>
    <property type="match status" value="1"/>
</dbReference>
<feature type="region of interest" description="Disordered" evidence="1">
    <location>
        <begin position="333"/>
        <end position="384"/>
    </location>
</feature>
<feature type="compositionally biased region" description="Basic and acidic residues" evidence="1">
    <location>
        <begin position="495"/>
        <end position="536"/>
    </location>
</feature>
<reference evidence="3 4" key="1">
    <citation type="submission" date="2023-11" db="EMBL/GenBank/DDBJ databases">
        <title>An acidophilic fungus is an integral part of prey digestion in a carnivorous sundew plant.</title>
        <authorList>
            <person name="Tsai I.J."/>
        </authorList>
    </citation>
    <scope>NUCLEOTIDE SEQUENCE [LARGE SCALE GENOMIC DNA]</scope>
    <source>
        <strain evidence="3">169a</strain>
    </source>
</reference>
<dbReference type="InterPro" id="IPR023393">
    <property type="entry name" value="START-like_dom_sf"/>
</dbReference>
<feature type="domain" description="DUF3074" evidence="2">
    <location>
        <begin position="120"/>
        <end position="329"/>
    </location>
</feature>
<dbReference type="PANTHER" id="PTHR40370:SF1">
    <property type="entry name" value="DUF3074 DOMAIN-CONTAINING PROTEIN"/>
    <property type="match status" value="1"/>
</dbReference>
<feature type="region of interest" description="Disordered" evidence="1">
    <location>
        <begin position="437"/>
        <end position="456"/>
    </location>
</feature>
<dbReference type="Gene3D" id="3.30.530.20">
    <property type="match status" value="1"/>
</dbReference>
<feature type="region of interest" description="Disordered" evidence="1">
    <location>
        <begin position="619"/>
        <end position="649"/>
    </location>
</feature>
<feature type="region of interest" description="Disordered" evidence="1">
    <location>
        <begin position="264"/>
        <end position="284"/>
    </location>
</feature>
<proteinExistence type="predicted"/>
<feature type="compositionally biased region" description="Basic and acidic residues" evidence="1">
    <location>
        <begin position="631"/>
        <end position="649"/>
    </location>
</feature>
<evidence type="ECO:0000259" key="2">
    <source>
        <dbReference type="Pfam" id="PF11274"/>
    </source>
</evidence>
<dbReference type="Proteomes" id="UP001303373">
    <property type="component" value="Chromosome 6"/>
</dbReference>
<name>A0AAQ3M4Z4_9PEZI</name>
<sequence length="649" mass="72235">MADLHEALKNLGPVDWSDIPLDNLAGYLISHFAAGELIVNSVPPPPNGTPFESAEPHHHEPNVAKTAKAVHTSTARAFPPHEHHTNLQKGWGKPMKFNQSSNPLDVAVHKMASHDRHGAWFARASVHEGIGFAKFKAAMQREFATSLAVVGGPGEGAIRGIAADKRLEEKDVEGVGRLEAYQLSAQFPGPTTPRDFTIMVLSSEDALTEKSAAQVKGEKHVPRHFMMISKPVMHPDAPERSGYVRGQYESVEMIREIPLHKVKSKRKVDSATTNGEDPSNCESHDIELNPVEWIMITRSDPGGGLPRFLVERGTPDAMLGDVTKFLDWATGNDHPTREHYKRSQTISAVDAPPGSTLAVPDQQDEKTRPRSITEPPPLQAGGMFSTLTNAMGAGIDAYAPTVVSSYFHSGESPDSSDSSSDTSSIDSFISAEEIRRLSTAPEHPTPTGSTDSLSLASSETFTWDKSNLSEHDREIQKLNQQRERLDRKLAKKRLDEESRLKKSQEKEQSEQDKVRERHEREKQKTQQRHQRDLAKLERKKLKEARKAEEKRKKKDEATKLNMVTRERDDFRSQVDLVKRENALLMRQVEELQRENTAIVFKLGKLGGEDALRGVKEEIAGARKRAGSTQSRESKSASRSSKSREKSKTP</sequence>